<evidence type="ECO:0000313" key="6">
    <source>
        <dbReference type="Proteomes" id="UP001500804"/>
    </source>
</evidence>
<evidence type="ECO:0000259" key="4">
    <source>
        <dbReference type="Pfam" id="PF13458"/>
    </source>
</evidence>
<keyword evidence="6" id="KW-1185">Reference proteome</keyword>
<feature type="chain" id="PRO_5046336602" evidence="3">
    <location>
        <begin position="29"/>
        <end position="420"/>
    </location>
</feature>
<evidence type="ECO:0000256" key="1">
    <source>
        <dbReference type="ARBA" id="ARBA00010062"/>
    </source>
</evidence>
<reference evidence="6" key="1">
    <citation type="journal article" date="2019" name="Int. J. Syst. Evol. Microbiol.">
        <title>The Global Catalogue of Microorganisms (GCM) 10K type strain sequencing project: providing services to taxonomists for standard genome sequencing and annotation.</title>
        <authorList>
            <consortium name="The Broad Institute Genomics Platform"/>
            <consortium name="The Broad Institute Genome Sequencing Center for Infectious Disease"/>
            <person name="Wu L."/>
            <person name="Ma J."/>
        </authorList>
    </citation>
    <scope>NUCLEOTIDE SEQUENCE [LARGE SCALE GENOMIC DNA]</scope>
    <source>
        <strain evidence="6">JCM 18302</strain>
    </source>
</reference>
<feature type="domain" description="Leucine-binding protein" evidence="4">
    <location>
        <begin position="42"/>
        <end position="384"/>
    </location>
</feature>
<organism evidence="5 6">
    <name type="scientific">Pseudonocardia adelaidensis</name>
    <dbReference type="NCBI Taxonomy" id="648754"/>
    <lineage>
        <taxon>Bacteria</taxon>
        <taxon>Bacillati</taxon>
        <taxon>Actinomycetota</taxon>
        <taxon>Actinomycetes</taxon>
        <taxon>Pseudonocardiales</taxon>
        <taxon>Pseudonocardiaceae</taxon>
        <taxon>Pseudonocardia</taxon>
    </lineage>
</organism>
<dbReference type="InterPro" id="IPR051010">
    <property type="entry name" value="BCAA_transport"/>
</dbReference>
<name>A0ABP9NY00_9PSEU</name>
<dbReference type="CDD" id="cd06340">
    <property type="entry name" value="PBP1_ABC_ligand_binding-like"/>
    <property type="match status" value="1"/>
</dbReference>
<dbReference type="PANTHER" id="PTHR30483">
    <property type="entry name" value="LEUCINE-SPECIFIC-BINDING PROTEIN"/>
    <property type="match status" value="1"/>
</dbReference>
<dbReference type="InterPro" id="IPR028082">
    <property type="entry name" value="Peripla_BP_I"/>
</dbReference>
<keyword evidence="2 3" id="KW-0732">Signal</keyword>
<evidence type="ECO:0000313" key="5">
    <source>
        <dbReference type="EMBL" id="GAA5133494.1"/>
    </source>
</evidence>
<feature type="signal peptide" evidence="3">
    <location>
        <begin position="1"/>
        <end position="28"/>
    </location>
</feature>
<protein>
    <submittedName>
        <fullName evidence="5">ABC transporter substrate-binding protein</fullName>
    </submittedName>
</protein>
<sequence>MRKTWIAAVACALSFGLAACGGSAPSGAAGNAPAGGVSPEGTIKIGSLHPLSGAAAADGQQMDNGAKLAVEAINNAGGIAALGGAKLELLSADTQGKPEVGQSEAQRLVQEGAVGLVGTYQSAVTANVSSVAERNKVPLVIDVSSADSILAQGYKYTFRVQPSSTVLGTRAAQYLSEVSTAANTPAKTVAVLHEQGPFGTAIRDSFTAEAQKLGMTVGPAIAYDAASVPDLTTQMTQVKAAGVDVLVVAGYYRDGVLAAQAVQTVQPGVDAVYGVANGAFDLAQFPAEVGQAGEGFFDANYHADMTKPAMQDLANLYEERYGDTIRTGAVLSYDSVNVIAQALQKAASADPTAVRDAIAGGSVDTLLASSGPIAFDEKGENKNAIPILMQVQGGTIRQVHPDSFAEAAPVYPGQPAPVSR</sequence>
<dbReference type="PROSITE" id="PS51257">
    <property type="entry name" value="PROKAR_LIPOPROTEIN"/>
    <property type="match status" value="1"/>
</dbReference>
<comment type="caution">
    <text evidence="5">The sequence shown here is derived from an EMBL/GenBank/DDBJ whole genome shotgun (WGS) entry which is preliminary data.</text>
</comment>
<dbReference type="SUPFAM" id="SSF53822">
    <property type="entry name" value="Periplasmic binding protein-like I"/>
    <property type="match status" value="1"/>
</dbReference>
<dbReference type="InterPro" id="IPR028081">
    <property type="entry name" value="Leu-bd"/>
</dbReference>
<dbReference type="RefSeq" id="WP_345609496.1">
    <property type="nucleotide sequence ID" value="NZ_BAABJO010000027.1"/>
</dbReference>
<dbReference type="Gene3D" id="3.40.50.2300">
    <property type="match status" value="2"/>
</dbReference>
<evidence type="ECO:0000256" key="2">
    <source>
        <dbReference type="ARBA" id="ARBA00022729"/>
    </source>
</evidence>
<gene>
    <name evidence="5" type="ORF">GCM10023320_59730</name>
</gene>
<proteinExistence type="inferred from homology"/>
<dbReference type="Proteomes" id="UP001500804">
    <property type="component" value="Unassembled WGS sequence"/>
</dbReference>
<evidence type="ECO:0000256" key="3">
    <source>
        <dbReference type="SAM" id="SignalP"/>
    </source>
</evidence>
<dbReference type="PANTHER" id="PTHR30483:SF6">
    <property type="entry name" value="PERIPLASMIC BINDING PROTEIN OF ABC TRANSPORTER FOR NATURAL AMINO ACIDS"/>
    <property type="match status" value="1"/>
</dbReference>
<accession>A0ABP9NY00</accession>
<comment type="similarity">
    <text evidence="1">Belongs to the leucine-binding protein family.</text>
</comment>
<dbReference type="Pfam" id="PF13458">
    <property type="entry name" value="Peripla_BP_6"/>
    <property type="match status" value="1"/>
</dbReference>
<dbReference type="EMBL" id="BAABJO010000027">
    <property type="protein sequence ID" value="GAA5133494.1"/>
    <property type="molecule type" value="Genomic_DNA"/>
</dbReference>